<evidence type="ECO:0000313" key="6">
    <source>
        <dbReference type="Proteomes" id="UP001530293"/>
    </source>
</evidence>
<feature type="domain" description="J" evidence="4">
    <location>
        <begin position="33"/>
        <end position="100"/>
    </location>
</feature>
<reference evidence="5 6" key="1">
    <citation type="submission" date="2024-10" db="EMBL/GenBank/DDBJ databases">
        <title>Updated reference genomes for cyclostephanoid diatoms.</title>
        <authorList>
            <person name="Roberts W.R."/>
            <person name="Alverson A.J."/>
        </authorList>
    </citation>
    <scope>NUCLEOTIDE SEQUENCE [LARGE SCALE GENOMIC DNA]</scope>
    <source>
        <strain evidence="5 6">AJA232-27</strain>
    </source>
</reference>
<organism evidence="5 6">
    <name type="scientific">Discostella pseudostelligera</name>
    <dbReference type="NCBI Taxonomy" id="259834"/>
    <lineage>
        <taxon>Eukaryota</taxon>
        <taxon>Sar</taxon>
        <taxon>Stramenopiles</taxon>
        <taxon>Ochrophyta</taxon>
        <taxon>Bacillariophyta</taxon>
        <taxon>Coscinodiscophyceae</taxon>
        <taxon>Thalassiosirophycidae</taxon>
        <taxon>Stephanodiscales</taxon>
        <taxon>Stephanodiscaceae</taxon>
        <taxon>Discostella</taxon>
    </lineage>
</organism>
<proteinExistence type="predicted"/>
<dbReference type="EMBL" id="JALLBG020000182">
    <property type="protein sequence ID" value="KAL3760508.1"/>
    <property type="molecule type" value="Genomic_DNA"/>
</dbReference>
<dbReference type="SUPFAM" id="SSF49493">
    <property type="entry name" value="HSP40/DnaJ peptide-binding domain"/>
    <property type="match status" value="2"/>
</dbReference>
<protein>
    <recommendedName>
        <fullName evidence="4">J domain-containing protein</fullName>
    </recommendedName>
</protein>
<feature type="compositionally biased region" description="Low complexity" evidence="2">
    <location>
        <begin position="292"/>
        <end position="304"/>
    </location>
</feature>
<dbReference type="PROSITE" id="PS50076">
    <property type="entry name" value="DNAJ_2"/>
    <property type="match status" value="1"/>
</dbReference>
<dbReference type="AlphaFoldDB" id="A0ABD3MC51"/>
<evidence type="ECO:0000256" key="1">
    <source>
        <dbReference type="ARBA" id="ARBA00023186"/>
    </source>
</evidence>
<dbReference type="Pfam" id="PF00226">
    <property type="entry name" value="DnaJ"/>
    <property type="match status" value="1"/>
</dbReference>
<sequence>MQPPLPSKIPILLLLILLLLQLQLITATKPKNSLYSALNIPPTASTSDIKKAYRKAALQYHPDKVPPSQRSQAEHKFKEINKAYEWLSDEKKRKLYDAYGEKSLEPNFSPLFAHEGDGGGGGMSGSGGRYHPGGGTQTFHFGNGGFHPGGGSGFGGGMFGGPGMGGVGGFGGGGADFAHVDLNELLRQMMGGGVPMHHPTTGGGGSAFGMDREWHQQQQPQQSHHHQQSHQQQPPRRKQHKEYIKPVYCSLEDLCQGCTKKLKVSYPPPLGDKIYHVQIQPGWKEGTKIKFPSSRSSSSSTSPSMDEVEYPPITFVVREKKHAYLQRHNTKNGDLLWKCKLTPRQAERGAKLKLPLPDGSVLEMESKKGIQSGEQIRVSGRGMLCKAAAGGEQMKKGDVVIEFVVE</sequence>
<keyword evidence="1" id="KW-0143">Chaperone</keyword>
<dbReference type="InterPro" id="IPR051339">
    <property type="entry name" value="DnaJ_subfamily_B"/>
</dbReference>
<dbReference type="InterPro" id="IPR001623">
    <property type="entry name" value="DnaJ_domain"/>
</dbReference>
<dbReference type="PANTHER" id="PTHR24078">
    <property type="entry name" value="DNAJ HOMOLOG SUBFAMILY C MEMBER"/>
    <property type="match status" value="1"/>
</dbReference>
<dbReference type="InterPro" id="IPR008971">
    <property type="entry name" value="HSP40/DnaJ_pept-bd"/>
</dbReference>
<name>A0ABD3MC51_9STRA</name>
<keyword evidence="6" id="KW-1185">Reference proteome</keyword>
<comment type="caution">
    <text evidence="5">The sequence shown here is derived from an EMBL/GenBank/DDBJ whole genome shotgun (WGS) entry which is preliminary data.</text>
</comment>
<dbReference type="SUPFAM" id="SSF46565">
    <property type="entry name" value="Chaperone J-domain"/>
    <property type="match status" value="1"/>
</dbReference>
<feature type="region of interest" description="Disordered" evidence="2">
    <location>
        <begin position="287"/>
        <end position="306"/>
    </location>
</feature>
<dbReference type="PANTHER" id="PTHR24078:SF553">
    <property type="entry name" value="DNAJ HOMOLOG SUBFAMILY B MEMBER 5"/>
    <property type="match status" value="1"/>
</dbReference>
<dbReference type="CDD" id="cd06257">
    <property type="entry name" value="DnaJ"/>
    <property type="match status" value="1"/>
</dbReference>
<dbReference type="InterPro" id="IPR002939">
    <property type="entry name" value="DnaJ_C"/>
</dbReference>
<dbReference type="Proteomes" id="UP001530293">
    <property type="component" value="Unassembled WGS sequence"/>
</dbReference>
<evidence type="ECO:0000259" key="4">
    <source>
        <dbReference type="PROSITE" id="PS50076"/>
    </source>
</evidence>
<dbReference type="Gene3D" id="2.60.260.20">
    <property type="entry name" value="Urease metallochaperone UreE, N-terminal domain"/>
    <property type="match status" value="2"/>
</dbReference>
<dbReference type="Gene3D" id="1.10.287.110">
    <property type="entry name" value="DnaJ domain"/>
    <property type="match status" value="1"/>
</dbReference>
<dbReference type="SMART" id="SM00271">
    <property type="entry name" value="DnaJ"/>
    <property type="match status" value="1"/>
</dbReference>
<dbReference type="PROSITE" id="PS00636">
    <property type="entry name" value="DNAJ_1"/>
    <property type="match status" value="1"/>
</dbReference>
<dbReference type="Pfam" id="PF01556">
    <property type="entry name" value="DnaJ_C"/>
    <property type="match status" value="1"/>
</dbReference>
<evidence type="ECO:0000313" key="5">
    <source>
        <dbReference type="EMBL" id="KAL3760508.1"/>
    </source>
</evidence>
<gene>
    <name evidence="5" type="ORF">ACHAWU_001843</name>
</gene>
<dbReference type="InterPro" id="IPR036869">
    <property type="entry name" value="J_dom_sf"/>
</dbReference>
<accession>A0ABD3MC51</accession>
<feature type="signal peptide" evidence="3">
    <location>
        <begin position="1"/>
        <end position="27"/>
    </location>
</feature>
<feature type="region of interest" description="Disordered" evidence="2">
    <location>
        <begin position="196"/>
        <end position="241"/>
    </location>
</feature>
<dbReference type="InterPro" id="IPR018253">
    <property type="entry name" value="DnaJ_domain_CS"/>
</dbReference>
<evidence type="ECO:0000256" key="3">
    <source>
        <dbReference type="SAM" id="SignalP"/>
    </source>
</evidence>
<keyword evidence="3" id="KW-0732">Signal</keyword>
<dbReference type="PRINTS" id="PR00625">
    <property type="entry name" value="JDOMAIN"/>
</dbReference>
<evidence type="ECO:0000256" key="2">
    <source>
        <dbReference type="SAM" id="MobiDB-lite"/>
    </source>
</evidence>
<feature type="chain" id="PRO_5044755353" description="J domain-containing protein" evidence="3">
    <location>
        <begin position="28"/>
        <end position="406"/>
    </location>
</feature>